<dbReference type="EMBL" id="BMAU01021290">
    <property type="protein sequence ID" value="GFY09541.1"/>
    <property type="molecule type" value="Genomic_DNA"/>
</dbReference>
<evidence type="ECO:0000313" key="1">
    <source>
        <dbReference type="EMBL" id="GFY09541.1"/>
    </source>
</evidence>
<proteinExistence type="predicted"/>
<protein>
    <submittedName>
        <fullName evidence="1">Uncharacterized protein</fullName>
    </submittedName>
</protein>
<evidence type="ECO:0000313" key="2">
    <source>
        <dbReference type="Proteomes" id="UP000887159"/>
    </source>
</evidence>
<organism evidence="1 2">
    <name type="scientific">Trichonephila clavipes</name>
    <name type="common">Golden silk orbweaver</name>
    <name type="synonym">Nephila clavipes</name>
    <dbReference type="NCBI Taxonomy" id="2585209"/>
    <lineage>
        <taxon>Eukaryota</taxon>
        <taxon>Metazoa</taxon>
        <taxon>Ecdysozoa</taxon>
        <taxon>Arthropoda</taxon>
        <taxon>Chelicerata</taxon>
        <taxon>Arachnida</taxon>
        <taxon>Araneae</taxon>
        <taxon>Araneomorphae</taxon>
        <taxon>Entelegynae</taxon>
        <taxon>Araneoidea</taxon>
        <taxon>Nephilidae</taxon>
        <taxon>Trichonephila</taxon>
    </lineage>
</organism>
<name>A0A8X6SC66_TRICX</name>
<gene>
    <name evidence="1" type="ORF">TNCV_4322192</name>
</gene>
<accession>A0A8X6SC66</accession>
<comment type="caution">
    <text evidence="1">The sequence shown here is derived from an EMBL/GenBank/DDBJ whole genome shotgun (WGS) entry which is preliminary data.</text>
</comment>
<dbReference type="Proteomes" id="UP000887159">
    <property type="component" value="Unassembled WGS sequence"/>
</dbReference>
<keyword evidence="2" id="KW-1185">Reference proteome</keyword>
<reference evidence="1" key="1">
    <citation type="submission" date="2020-08" db="EMBL/GenBank/DDBJ databases">
        <title>Multicomponent nature underlies the extraordinary mechanical properties of spider dragline silk.</title>
        <authorList>
            <person name="Kono N."/>
            <person name="Nakamura H."/>
            <person name="Mori M."/>
            <person name="Yoshida Y."/>
            <person name="Ohtoshi R."/>
            <person name="Malay A.D."/>
            <person name="Moran D.A.P."/>
            <person name="Tomita M."/>
            <person name="Numata K."/>
            <person name="Arakawa K."/>
        </authorList>
    </citation>
    <scope>NUCLEOTIDE SEQUENCE</scope>
</reference>
<sequence>MGDLLYPFMLLCYSHGNGVSSKTTVPLTSPGWLLDANIWLVIPMERFKKFVKSMPRRVAAVIKFIGGPIRYQVHPNNIGLTPSNKIRWAEVAQWSRSSGHGRHVMTWSPVPLKTHRVGQ</sequence>
<dbReference type="AlphaFoldDB" id="A0A8X6SC66"/>